<feature type="compositionally biased region" description="Polar residues" evidence="1">
    <location>
        <begin position="105"/>
        <end position="115"/>
    </location>
</feature>
<comment type="caution">
    <text evidence="2">The sequence shown here is derived from an EMBL/GenBank/DDBJ whole genome shotgun (WGS) entry which is preliminary data.</text>
</comment>
<accession>A0A8T1X2Z2</accession>
<feature type="compositionally biased region" description="Polar residues" evidence="1">
    <location>
        <begin position="47"/>
        <end position="64"/>
    </location>
</feature>
<dbReference type="OrthoDB" id="10643246at2759"/>
<name>A0A8T1X2Z2_9STRA</name>
<evidence type="ECO:0000313" key="2">
    <source>
        <dbReference type="EMBL" id="KAG7399931.1"/>
    </source>
</evidence>
<feature type="region of interest" description="Disordered" evidence="1">
    <location>
        <begin position="47"/>
        <end position="77"/>
    </location>
</feature>
<organism evidence="2 3">
    <name type="scientific">Phytophthora boehmeriae</name>
    <dbReference type="NCBI Taxonomy" id="109152"/>
    <lineage>
        <taxon>Eukaryota</taxon>
        <taxon>Sar</taxon>
        <taxon>Stramenopiles</taxon>
        <taxon>Oomycota</taxon>
        <taxon>Peronosporomycetes</taxon>
        <taxon>Peronosporales</taxon>
        <taxon>Peronosporaceae</taxon>
        <taxon>Phytophthora</taxon>
    </lineage>
</organism>
<protein>
    <submittedName>
        <fullName evidence="2">Uncharacterized protein</fullName>
    </submittedName>
</protein>
<sequence>MSVQARISFFENVAFANRTAATAAFAADYSQDVQSMVLYFDTLSPPATTSTPVETSTHPSTRSAAGTAGTRLTAEVPSSMAVQADLTDYRLETTAADDKAVPEPQSASTSLSDTQTEVEEPEAAVPVSSSSVIADATNEPTQRSLAARLRPTKIPLPRQISLPTIRRMKLTPTQAKASTAQAKTSTTEAKQLTAQAPSKRLGLSNKYRVDYRARAKNAGSRLFDYLDSPVYLRHVADAKERNATALANSSEHRPFSM</sequence>
<feature type="region of interest" description="Disordered" evidence="1">
    <location>
        <begin position="95"/>
        <end position="142"/>
    </location>
</feature>
<feature type="region of interest" description="Disordered" evidence="1">
    <location>
        <begin position="172"/>
        <end position="196"/>
    </location>
</feature>
<gene>
    <name evidence="2" type="ORF">PHYBOEH_007617</name>
</gene>
<dbReference type="Proteomes" id="UP000693981">
    <property type="component" value="Unassembled WGS sequence"/>
</dbReference>
<feature type="compositionally biased region" description="Low complexity" evidence="1">
    <location>
        <begin position="173"/>
        <end position="191"/>
    </location>
</feature>
<proteinExistence type="predicted"/>
<evidence type="ECO:0000256" key="1">
    <source>
        <dbReference type="SAM" id="MobiDB-lite"/>
    </source>
</evidence>
<feature type="compositionally biased region" description="Low complexity" evidence="1">
    <location>
        <begin position="123"/>
        <end position="132"/>
    </location>
</feature>
<dbReference type="AlphaFoldDB" id="A0A8T1X2Z2"/>
<keyword evidence="3" id="KW-1185">Reference proteome</keyword>
<dbReference type="EMBL" id="JAGDFL010000042">
    <property type="protein sequence ID" value="KAG7399931.1"/>
    <property type="molecule type" value="Genomic_DNA"/>
</dbReference>
<reference evidence="2" key="1">
    <citation type="submission" date="2021-02" db="EMBL/GenBank/DDBJ databases">
        <authorList>
            <person name="Palmer J.M."/>
        </authorList>
    </citation>
    <scope>NUCLEOTIDE SEQUENCE</scope>
    <source>
        <strain evidence="2">SCRP23</strain>
    </source>
</reference>
<evidence type="ECO:0000313" key="3">
    <source>
        <dbReference type="Proteomes" id="UP000693981"/>
    </source>
</evidence>